<evidence type="ECO:0000313" key="11">
    <source>
        <dbReference type="EMBL" id="VFJ56431.1"/>
    </source>
</evidence>
<dbReference type="Gene3D" id="1.10.150.240">
    <property type="entry name" value="Putative phosphatase, domain 2"/>
    <property type="match status" value="1"/>
</dbReference>
<dbReference type="InterPro" id="IPR041492">
    <property type="entry name" value="HAD_2"/>
</dbReference>
<organism evidence="11">
    <name type="scientific">Candidatus Kentrum sp. DK</name>
    <dbReference type="NCBI Taxonomy" id="2126562"/>
    <lineage>
        <taxon>Bacteria</taxon>
        <taxon>Pseudomonadati</taxon>
        <taxon>Pseudomonadota</taxon>
        <taxon>Gammaproteobacteria</taxon>
        <taxon>Candidatus Kentrum</taxon>
    </lineage>
</organism>
<evidence type="ECO:0000256" key="2">
    <source>
        <dbReference type="ARBA" id="ARBA00001946"/>
    </source>
</evidence>
<comment type="function">
    <text evidence="10">Specifically catalyzes the dephosphorylation of 2-phosphoglycolate. Is involved in the dissimilation of the intracellular 2-phosphoglycolate formed during the DNA repair of 3'-phosphoglycolate ends, a major class of DNA lesions induced by oxidative stress.</text>
</comment>
<dbReference type="Gene3D" id="3.40.50.1000">
    <property type="entry name" value="HAD superfamily/HAD-like"/>
    <property type="match status" value="1"/>
</dbReference>
<feature type="active site" description="Nucleophile" evidence="10">
    <location>
        <position position="12"/>
    </location>
</feature>
<dbReference type="GO" id="GO:0008967">
    <property type="term" value="F:phosphoglycolate phosphatase activity"/>
    <property type="evidence" value="ECO:0007669"/>
    <property type="project" value="UniProtKB-UniRule"/>
</dbReference>
<dbReference type="CDD" id="cd16417">
    <property type="entry name" value="HAD_PGPase"/>
    <property type="match status" value="1"/>
</dbReference>
<dbReference type="FunFam" id="3.40.50.1000:FF:000022">
    <property type="entry name" value="Phosphoglycolate phosphatase"/>
    <property type="match status" value="1"/>
</dbReference>
<keyword evidence="6 10" id="KW-0479">Metal-binding</keyword>
<evidence type="ECO:0000256" key="3">
    <source>
        <dbReference type="ARBA" id="ARBA00004818"/>
    </source>
</evidence>
<dbReference type="EC" id="3.1.3.18" evidence="5 10"/>
<evidence type="ECO:0000256" key="7">
    <source>
        <dbReference type="ARBA" id="ARBA00022801"/>
    </source>
</evidence>
<evidence type="ECO:0000256" key="9">
    <source>
        <dbReference type="ARBA" id="ARBA00023277"/>
    </source>
</evidence>
<dbReference type="SFLD" id="SFLDG01135">
    <property type="entry name" value="C1.5.6:_HAD__Beta-PGM__Phospha"/>
    <property type="match status" value="1"/>
</dbReference>
<comment type="cofactor">
    <cofactor evidence="2 10">
        <name>Mg(2+)</name>
        <dbReference type="ChEBI" id="CHEBI:18420"/>
    </cofactor>
</comment>
<dbReference type="InterPro" id="IPR023214">
    <property type="entry name" value="HAD_sf"/>
</dbReference>
<dbReference type="SFLD" id="SFLDS00003">
    <property type="entry name" value="Haloacid_Dehalogenase"/>
    <property type="match status" value="1"/>
</dbReference>
<proteinExistence type="inferred from homology"/>
<dbReference type="GO" id="GO:0006281">
    <property type="term" value="P:DNA repair"/>
    <property type="evidence" value="ECO:0007669"/>
    <property type="project" value="TreeGrafter"/>
</dbReference>
<dbReference type="SFLD" id="SFLDG01129">
    <property type="entry name" value="C1.5:_HAD__Beta-PGM__Phosphata"/>
    <property type="match status" value="1"/>
</dbReference>
<dbReference type="GO" id="GO:0005829">
    <property type="term" value="C:cytosol"/>
    <property type="evidence" value="ECO:0007669"/>
    <property type="project" value="TreeGrafter"/>
</dbReference>
<dbReference type="EMBL" id="CAADEY010000053">
    <property type="protein sequence ID" value="VFJ56431.1"/>
    <property type="molecule type" value="Genomic_DNA"/>
</dbReference>
<dbReference type="NCBIfam" id="TIGR01549">
    <property type="entry name" value="HAD-SF-IA-v1"/>
    <property type="match status" value="1"/>
</dbReference>
<gene>
    <name evidence="11" type="ORF">BECKDK2373C_GA0170839_105327</name>
</gene>
<dbReference type="InterPro" id="IPR036412">
    <property type="entry name" value="HAD-like_sf"/>
</dbReference>
<dbReference type="PANTHER" id="PTHR43434:SF1">
    <property type="entry name" value="PHOSPHOGLYCOLATE PHOSPHATASE"/>
    <property type="match status" value="1"/>
</dbReference>
<dbReference type="GO" id="GO:0046872">
    <property type="term" value="F:metal ion binding"/>
    <property type="evidence" value="ECO:0007669"/>
    <property type="project" value="UniProtKB-KW"/>
</dbReference>
<dbReference type="InterPro" id="IPR023198">
    <property type="entry name" value="PGP-like_dom2"/>
</dbReference>
<keyword evidence="9 10" id="KW-0119">Carbohydrate metabolism</keyword>
<dbReference type="SUPFAM" id="SSF56784">
    <property type="entry name" value="HAD-like"/>
    <property type="match status" value="1"/>
</dbReference>
<dbReference type="HAMAP" id="MF_00495">
    <property type="entry name" value="GPH_hydrolase_bact"/>
    <property type="match status" value="1"/>
</dbReference>
<protein>
    <recommendedName>
        <fullName evidence="5 10">Phosphoglycolate phosphatase</fullName>
        <shortName evidence="10">PGP</shortName>
        <shortName evidence="10">PGPase</shortName>
        <ecNumber evidence="5 10">3.1.3.18</ecNumber>
    </recommendedName>
</protein>
<feature type="binding site" evidence="10">
    <location>
        <position position="14"/>
    </location>
    <ligand>
        <name>Mg(2+)</name>
        <dbReference type="ChEBI" id="CHEBI:18420"/>
    </ligand>
</feature>
<dbReference type="GO" id="GO:0005975">
    <property type="term" value="P:carbohydrate metabolic process"/>
    <property type="evidence" value="ECO:0007669"/>
    <property type="project" value="InterPro"/>
</dbReference>
<keyword evidence="8 10" id="KW-0460">Magnesium</keyword>
<accession>A0A450SR70</accession>
<dbReference type="InterPro" id="IPR050155">
    <property type="entry name" value="HAD-like_hydrolase_sf"/>
</dbReference>
<dbReference type="GO" id="GO:0046295">
    <property type="term" value="P:glycolate biosynthetic process"/>
    <property type="evidence" value="ECO:0007669"/>
    <property type="project" value="UniProtKB-UniRule"/>
</dbReference>
<dbReference type="PRINTS" id="PR00413">
    <property type="entry name" value="HADHALOGNASE"/>
</dbReference>
<dbReference type="Pfam" id="PF13419">
    <property type="entry name" value="HAD_2"/>
    <property type="match status" value="1"/>
</dbReference>
<evidence type="ECO:0000256" key="8">
    <source>
        <dbReference type="ARBA" id="ARBA00022842"/>
    </source>
</evidence>
<dbReference type="AlphaFoldDB" id="A0A450SR70"/>
<feature type="binding site" evidence="10">
    <location>
        <position position="12"/>
    </location>
    <ligand>
        <name>Mg(2+)</name>
        <dbReference type="ChEBI" id="CHEBI:18420"/>
    </ligand>
</feature>
<feature type="binding site" evidence="10">
    <location>
        <position position="175"/>
    </location>
    <ligand>
        <name>Mg(2+)</name>
        <dbReference type="ChEBI" id="CHEBI:18420"/>
    </ligand>
</feature>
<evidence type="ECO:0000256" key="4">
    <source>
        <dbReference type="ARBA" id="ARBA00006171"/>
    </source>
</evidence>
<evidence type="ECO:0000256" key="5">
    <source>
        <dbReference type="ARBA" id="ARBA00013078"/>
    </source>
</evidence>
<comment type="pathway">
    <text evidence="3 10">Organic acid metabolism; glycolate biosynthesis; glycolate from 2-phosphoglycolate: step 1/1.</text>
</comment>
<evidence type="ECO:0000256" key="1">
    <source>
        <dbReference type="ARBA" id="ARBA00000830"/>
    </source>
</evidence>
<dbReference type="InterPro" id="IPR006439">
    <property type="entry name" value="HAD-SF_hydro_IA"/>
</dbReference>
<dbReference type="NCBIfam" id="TIGR01449">
    <property type="entry name" value="PGP_bact"/>
    <property type="match status" value="1"/>
</dbReference>
<dbReference type="UniPathway" id="UPA00865">
    <property type="reaction ID" value="UER00834"/>
</dbReference>
<comment type="similarity">
    <text evidence="4 10">Belongs to the HAD-like hydrolase superfamily. CbbY/CbbZ/Gph/YieH family.</text>
</comment>
<comment type="catalytic activity">
    <reaction evidence="1 10">
        <text>2-phosphoglycolate + H2O = glycolate + phosphate</text>
        <dbReference type="Rhea" id="RHEA:14369"/>
        <dbReference type="ChEBI" id="CHEBI:15377"/>
        <dbReference type="ChEBI" id="CHEBI:29805"/>
        <dbReference type="ChEBI" id="CHEBI:43474"/>
        <dbReference type="ChEBI" id="CHEBI:58033"/>
        <dbReference type="EC" id="3.1.3.18"/>
    </reaction>
</comment>
<dbReference type="NCBIfam" id="NF009695">
    <property type="entry name" value="PRK13222.1-2"/>
    <property type="match status" value="1"/>
</dbReference>
<sequence>MTFPLPELVIFDLDGTLIDSVPDIATSADEMMREIGGEPRGEAGVRQWIGNGIENLVRRVLAGDMDGEIDEAVFSRAYPLFLKLYDQHNGERSTTYPGVLAALDFLERKKIPMACVTNKASRFTDPLLERLGLRSRFGVILSGDSLPKKKPDPMPLLHVAEHFGANPSGSVLIGDSISDVKAGRAAGFSVIAVTYGYNHGQDIREAKPDAAIDSLAELAGLFEA</sequence>
<reference evidence="11" key="1">
    <citation type="submission" date="2019-02" db="EMBL/GenBank/DDBJ databases">
        <authorList>
            <person name="Gruber-Vodicka R. H."/>
            <person name="Seah K. B. B."/>
        </authorList>
    </citation>
    <scope>NUCLEOTIDE SEQUENCE</scope>
    <source>
        <strain evidence="11">BECK_DK161</strain>
    </source>
</reference>
<dbReference type="NCBIfam" id="TIGR01509">
    <property type="entry name" value="HAD-SF-IA-v3"/>
    <property type="match status" value="1"/>
</dbReference>
<evidence type="ECO:0000256" key="6">
    <source>
        <dbReference type="ARBA" id="ARBA00022723"/>
    </source>
</evidence>
<name>A0A450SR70_9GAMM</name>
<evidence type="ECO:0000256" key="10">
    <source>
        <dbReference type="HAMAP-Rule" id="MF_00495"/>
    </source>
</evidence>
<keyword evidence="7 10" id="KW-0378">Hydrolase</keyword>
<dbReference type="PANTHER" id="PTHR43434">
    <property type="entry name" value="PHOSPHOGLYCOLATE PHOSPHATASE"/>
    <property type="match status" value="1"/>
</dbReference>
<dbReference type="InterPro" id="IPR037512">
    <property type="entry name" value="PGPase_prok"/>
</dbReference>